<accession>A0AA86N1A4</accession>
<proteinExistence type="predicted"/>
<evidence type="ECO:0000313" key="1">
    <source>
        <dbReference type="EMBL" id="CAI4032801.1"/>
    </source>
</evidence>
<dbReference type="EMBL" id="OX365700">
    <property type="protein sequence ID" value="CAI4032801.1"/>
    <property type="molecule type" value="Genomic_DNA"/>
</dbReference>
<keyword evidence="2" id="KW-1185">Reference proteome</keyword>
<organism evidence="1 2">
    <name type="scientific">Nitrospira tepida</name>
    <dbReference type="NCBI Taxonomy" id="2973512"/>
    <lineage>
        <taxon>Bacteria</taxon>
        <taxon>Pseudomonadati</taxon>
        <taxon>Nitrospirota</taxon>
        <taxon>Nitrospiria</taxon>
        <taxon>Nitrospirales</taxon>
        <taxon>Nitrospiraceae</taxon>
        <taxon>Nitrospira</taxon>
    </lineage>
</organism>
<dbReference type="Proteomes" id="UP001179121">
    <property type="component" value="Chromosome"/>
</dbReference>
<protein>
    <submittedName>
        <fullName evidence="1">Uncharacterized protein</fullName>
    </submittedName>
</protein>
<reference evidence="1" key="1">
    <citation type="submission" date="2022-10" db="EMBL/GenBank/DDBJ databases">
        <authorList>
            <person name="Koch H."/>
        </authorList>
    </citation>
    <scope>NUCLEOTIDE SEQUENCE</scope>
    <source>
        <strain evidence="1">DNF</strain>
    </source>
</reference>
<dbReference type="RefSeq" id="WP_289269512.1">
    <property type="nucleotide sequence ID" value="NZ_OX365700.1"/>
</dbReference>
<gene>
    <name evidence="1" type="ORF">DNFV4_03231</name>
</gene>
<name>A0AA86N1A4_9BACT</name>
<dbReference type="AlphaFoldDB" id="A0AA86N1A4"/>
<dbReference type="KEGG" id="nti:DNFV4_03231"/>
<sequence>MNAIALFLALVLNGNPTCPAETPDRATMGNHIVQVQVYNCFWREQAQPSHQFVVVSPVCSTYVAQPILIKESHERKGWVLNRFGEFYPASVNIEMMEVYTPPC</sequence>
<evidence type="ECO:0000313" key="2">
    <source>
        <dbReference type="Proteomes" id="UP001179121"/>
    </source>
</evidence>